<gene>
    <name evidence="1" type="ORF">CF15_08355</name>
</gene>
<dbReference type="Proteomes" id="UP000053352">
    <property type="component" value="Unassembled WGS sequence"/>
</dbReference>
<comment type="caution">
    <text evidence="1">The sequence shown here is derived from an EMBL/GenBank/DDBJ whole genome shotgun (WGS) entry which is preliminary data.</text>
</comment>
<dbReference type="AlphaFoldDB" id="A0A0V8RS70"/>
<evidence type="ECO:0000313" key="2">
    <source>
        <dbReference type="Proteomes" id="UP000053352"/>
    </source>
</evidence>
<protein>
    <submittedName>
        <fullName evidence="1">Uncharacterized protein</fullName>
    </submittedName>
</protein>
<keyword evidence="2" id="KW-1185">Reference proteome</keyword>
<proteinExistence type="predicted"/>
<evidence type="ECO:0000313" key="1">
    <source>
        <dbReference type="EMBL" id="KSW10776.1"/>
    </source>
</evidence>
<accession>A0A0V8RS70</accession>
<reference evidence="1 2" key="1">
    <citation type="submission" date="2015-11" db="EMBL/GenBank/DDBJ databases">
        <title>Genome sequence of Pyrodictium occultum PL-19, a marine hyperthermophilic archaeon isolated from Volcano, Italy.</title>
        <authorList>
            <person name="Utturkar S."/>
            <person name="Huber H."/>
            <person name="Leptihn S."/>
            <person name="Brown S."/>
            <person name="Stetter K.O."/>
            <person name="Podar M."/>
        </authorList>
    </citation>
    <scope>NUCLEOTIDE SEQUENCE [LARGE SCALE GENOMIC DNA]</scope>
    <source>
        <strain evidence="1 2">PL-19</strain>
    </source>
</reference>
<organism evidence="1 2">
    <name type="scientific">Pyrodictium occultum</name>
    <dbReference type="NCBI Taxonomy" id="2309"/>
    <lineage>
        <taxon>Archaea</taxon>
        <taxon>Thermoproteota</taxon>
        <taxon>Thermoprotei</taxon>
        <taxon>Desulfurococcales</taxon>
        <taxon>Pyrodictiaceae</taxon>
        <taxon>Pyrodictium</taxon>
    </lineage>
</organism>
<dbReference type="Gene3D" id="3.40.720.10">
    <property type="entry name" value="Alkaline Phosphatase, subunit A"/>
    <property type="match status" value="1"/>
</dbReference>
<sequence>MEVNYSTSRAFMLETGNLGVYVRRGYCGAVRQALQGISQIRGIASRDEVFWGPYVERAPSLLLIPGPDVFFDANIHAEPLHKGYMGVHEQHALVALAGDEVSAPPAGEERRASIYDITPTILAYLGLPLPHDTDGRPLADAFATGLNAAGKANYTSLFRRLRRLQLLKP</sequence>
<name>A0A0V8RS70_PYROC</name>
<dbReference type="EMBL" id="LNTB01000002">
    <property type="protein sequence ID" value="KSW10776.1"/>
    <property type="molecule type" value="Genomic_DNA"/>
</dbReference>
<dbReference type="SUPFAM" id="SSF53649">
    <property type="entry name" value="Alkaline phosphatase-like"/>
    <property type="match status" value="1"/>
</dbReference>
<dbReference type="InterPro" id="IPR017850">
    <property type="entry name" value="Alkaline_phosphatase_core_sf"/>
</dbReference>